<organism evidence="1 2">
    <name type="scientific">Melipona bicolor</name>
    <dbReference type="NCBI Taxonomy" id="60889"/>
    <lineage>
        <taxon>Eukaryota</taxon>
        <taxon>Metazoa</taxon>
        <taxon>Ecdysozoa</taxon>
        <taxon>Arthropoda</taxon>
        <taxon>Hexapoda</taxon>
        <taxon>Insecta</taxon>
        <taxon>Pterygota</taxon>
        <taxon>Neoptera</taxon>
        <taxon>Endopterygota</taxon>
        <taxon>Hymenoptera</taxon>
        <taxon>Apocrita</taxon>
        <taxon>Aculeata</taxon>
        <taxon>Apoidea</taxon>
        <taxon>Anthophila</taxon>
        <taxon>Apidae</taxon>
        <taxon>Melipona</taxon>
    </lineage>
</organism>
<protein>
    <submittedName>
        <fullName evidence="1">Uncharacterized protein</fullName>
    </submittedName>
</protein>
<reference evidence="1" key="1">
    <citation type="submission" date="2021-10" db="EMBL/GenBank/DDBJ databases">
        <title>Melipona bicolor Genome sequencing and assembly.</title>
        <authorList>
            <person name="Araujo N.S."/>
            <person name="Arias M.C."/>
        </authorList>
    </citation>
    <scope>NUCLEOTIDE SEQUENCE</scope>
    <source>
        <strain evidence="1">USP_2M_L1-L4_2017</strain>
        <tissue evidence="1">Whole body</tissue>
    </source>
</reference>
<dbReference type="EMBL" id="JAHYIQ010000016">
    <property type="protein sequence ID" value="KAK1125410.1"/>
    <property type="molecule type" value="Genomic_DNA"/>
</dbReference>
<comment type="caution">
    <text evidence="1">The sequence shown here is derived from an EMBL/GenBank/DDBJ whole genome shotgun (WGS) entry which is preliminary data.</text>
</comment>
<keyword evidence="2" id="KW-1185">Reference proteome</keyword>
<gene>
    <name evidence="1" type="ORF">K0M31_005778</name>
</gene>
<dbReference type="Proteomes" id="UP001177670">
    <property type="component" value="Unassembled WGS sequence"/>
</dbReference>
<name>A0AA40FUM0_9HYME</name>
<dbReference type="AlphaFoldDB" id="A0AA40FUM0"/>
<accession>A0AA40FUM0</accession>
<evidence type="ECO:0000313" key="1">
    <source>
        <dbReference type="EMBL" id="KAK1125410.1"/>
    </source>
</evidence>
<evidence type="ECO:0000313" key="2">
    <source>
        <dbReference type="Proteomes" id="UP001177670"/>
    </source>
</evidence>
<proteinExistence type="predicted"/>
<sequence>MKVLIQNVFFILSTLPHNHKSDSIPTSLPIFLQSGKCLELLNKKKPRTEFFPRLNHYPKCSFRKDILFLVSKDTGDQGDEFTGGLFALWSTRARYNKTIPVATHETDAESSQTRWEKWGADISWDINAGRVFLWTVAGYVDSITTLPIPRAFSWFEYQTDLSSTVLECPDVFDRDTNPRSPFLVSSLVTMHLIYTTIMLRLQWSSSV</sequence>